<evidence type="ECO:0000256" key="3">
    <source>
        <dbReference type="HAMAP-Rule" id="MF_02071"/>
    </source>
</evidence>
<dbReference type="HAMAP" id="MF_02071">
    <property type="entry name" value="RlpA"/>
    <property type="match status" value="1"/>
</dbReference>
<keyword evidence="1 3" id="KW-0456">Lyase</keyword>
<feature type="domain" description="RlpA-like protein double-psi beta-barrel" evidence="5">
    <location>
        <begin position="31"/>
        <end position="119"/>
    </location>
</feature>
<sequence length="131" mass="13698" precursor="true">MNKTLVSSALIAALLLIGTEATAAGPAGKAQAGMASYYHDRFNGRRTASGARYNKGELSAAHKTLPLGSRVRVTDSRSGRSVVVRINDRGPYARGRVIDLSRAAASEIGLVSKGVSRVTLEVLKVSSEVGT</sequence>
<keyword evidence="2 3" id="KW-0961">Cell wall biogenesis/degradation</keyword>
<protein>
    <recommendedName>
        <fullName evidence="3">Endolytic peptidoglycan transglycosylase RlpA</fullName>
        <ecNumber evidence="3">4.2.2.-</ecNumber>
    </recommendedName>
</protein>
<dbReference type="RefSeq" id="WP_100921226.1">
    <property type="nucleotide sequence ID" value="NZ_CP020370.1"/>
</dbReference>
<reference evidence="6 7" key="1">
    <citation type="submission" date="2017-03" db="EMBL/GenBank/DDBJ databases">
        <title>Complete genome sequence of Candidatus 'Thiodictyon syntrophicum' sp. nov. strain Cad16T, a photolithoautotroph purple sulfur bacterium isolated from an alpine meromictic lake.</title>
        <authorList>
            <person name="Luedin S.M."/>
            <person name="Pothier J.F."/>
            <person name="Danza F."/>
            <person name="Storelli N."/>
            <person name="Wittwer M."/>
            <person name="Tonolla M."/>
        </authorList>
    </citation>
    <scope>NUCLEOTIDE SEQUENCE [LARGE SCALE GENOMIC DNA]</scope>
    <source>
        <strain evidence="6 7">Cad16T</strain>
    </source>
</reference>
<dbReference type="GO" id="GO:0000270">
    <property type="term" value="P:peptidoglycan metabolic process"/>
    <property type="evidence" value="ECO:0007669"/>
    <property type="project" value="UniProtKB-UniRule"/>
</dbReference>
<dbReference type="Proteomes" id="UP000232638">
    <property type="component" value="Chromosome"/>
</dbReference>
<dbReference type="NCBIfam" id="TIGR00413">
    <property type="entry name" value="rlpA"/>
    <property type="match status" value="1"/>
</dbReference>
<keyword evidence="7" id="KW-1185">Reference proteome</keyword>
<comment type="similarity">
    <text evidence="3 4">Belongs to the RlpA family.</text>
</comment>
<dbReference type="AlphaFoldDB" id="A0A2K8UD83"/>
<keyword evidence="3" id="KW-0732">Signal</keyword>
<feature type="signal peptide" evidence="3">
    <location>
        <begin position="1"/>
        <end position="23"/>
    </location>
</feature>
<dbReference type="KEGG" id="tsy:THSYN_23040"/>
<evidence type="ECO:0000259" key="5">
    <source>
        <dbReference type="Pfam" id="PF03330"/>
    </source>
</evidence>
<name>A0A2K8UD83_9GAMM</name>
<dbReference type="InterPro" id="IPR036908">
    <property type="entry name" value="RlpA-like_sf"/>
</dbReference>
<dbReference type="GO" id="GO:0071555">
    <property type="term" value="P:cell wall organization"/>
    <property type="evidence" value="ECO:0007669"/>
    <property type="project" value="UniProtKB-KW"/>
</dbReference>
<evidence type="ECO:0000256" key="4">
    <source>
        <dbReference type="RuleBase" id="RU003495"/>
    </source>
</evidence>
<gene>
    <name evidence="3" type="primary">rlpA</name>
    <name evidence="6" type="ORF">THSYN_23040</name>
</gene>
<evidence type="ECO:0000256" key="1">
    <source>
        <dbReference type="ARBA" id="ARBA00023239"/>
    </source>
</evidence>
<dbReference type="GO" id="GO:0008932">
    <property type="term" value="F:lytic endotransglycosylase activity"/>
    <property type="evidence" value="ECO:0007669"/>
    <property type="project" value="UniProtKB-UniRule"/>
</dbReference>
<dbReference type="PANTHER" id="PTHR34183">
    <property type="entry name" value="ENDOLYTIC PEPTIDOGLYCAN TRANSGLYCOSYLASE RLPA"/>
    <property type="match status" value="1"/>
</dbReference>
<dbReference type="InterPro" id="IPR034718">
    <property type="entry name" value="RlpA"/>
</dbReference>
<feature type="chain" id="PRO_5015014801" description="Endolytic peptidoglycan transglycosylase RlpA" evidence="3">
    <location>
        <begin position="24"/>
        <end position="131"/>
    </location>
</feature>
<dbReference type="Pfam" id="PF03330">
    <property type="entry name" value="DPBB_1"/>
    <property type="match status" value="1"/>
</dbReference>
<dbReference type="CDD" id="cd22268">
    <property type="entry name" value="DPBB_RlpA-like"/>
    <property type="match status" value="1"/>
</dbReference>
<dbReference type="EC" id="4.2.2.-" evidence="3"/>
<dbReference type="InterPro" id="IPR009009">
    <property type="entry name" value="RlpA-like_DPBB"/>
</dbReference>
<proteinExistence type="inferred from homology"/>
<accession>A0A2K8UD83</accession>
<evidence type="ECO:0000313" key="6">
    <source>
        <dbReference type="EMBL" id="AUB83540.1"/>
    </source>
</evidence>
<comment type="function">
    <text evidence="3">Lytic transglycosylase with a strong preference for naked glycan strands that lack stem peptides.</text>
</comment>
<evidence type="ECO:0000313" key="7">
    <source>
        <dbReference type="Proteomes" id="UP000232638"/>
    </source>
</evidence>
<dbReference type="InterPro" id="IPR012997">
    <property type="entry name" value="RplA"/>
</dbReference>
<dbReference type="EMBL" id="CP020370">
    <property type="protein sequence ID" value="AUB83540.1"/>
    <property type="molecule type" value="Genomic_DNA"/>
</dbReference>
<dbReference type="Gene3D" id="2.40.40.10">
    <property type="entry name" value="RlpA-like domain"/>
    <property type="match status" value="1"/>
</dbReference>
<dbReference type="PANTHER" id="PTHR34183:SF8">
    <property type="entry name" value="ENDOLYTIC PEPTIDOGLYCAN TRANSGLYCOSYLASE RLPA-RELATED"/>
    <property type="match status" value="1"/>
</dbReference>
<organism evidence="6 7">
    <name type="scientific">Candidatus Thiodictyon syntrophicum</name>
    <dbReference type="NCBI Taxonomy" id="1166950"/>
    <lineage>
        <taxon>Bacteria</taxon>
        <taxon>Pseudomonadati</taxon>
        <taxon>Pseudomonadota</taxon>
        <taxon>Gammaproteobacteria</taxon>
        <taxon>Chromatiales</taxon>
        <taxon>Chromatiaceae</taxon>
        <taxon>Thiodictyon</taxon>
    </lineage>
</organism>
<evidence type="ECO:0000256" key="2">
    <source>
        <dbReference type="ARBA" id="ARBA00023316"/>
    </source>
</evidence>
<dbReference type="OrthoDB" id="9779128at2"/>
<dbReference type="SUPFAM" id="SSF50685">
    <property type="entry name" value="Barwin-like endoglucanases"/>
    <property type="match status" value="1"/>
</dbReference>